<feature type="transmembrane region" description="Helical" evidence="6">
    <location>
        <begin position="47"/>
        <end position="64"/>
    </location>
</feature>
<proteinExistence type="inferred from homology"/>
<dbReference type="PANTHER" id="PTHR31885:SF6">
    <property type="entry name" value="GH04784P"/>
    <property type="match status" value="1"/>
</dbReference>
<keyword evidence="5 6" id="KW-0472">Membrane</keyword>
<keyword evidence="8" id="KW-1185">Reference proteome</keyword>
<feature type="transmembrane region" description="Helical" evidence="6">
    <location>
        <begin position="15"/>
        <end position="35"/>
    </location>
</feature>
<dbReference type="PANTHER" id="PTHR31885">
    <property type="entry name" value="GH04784P"/>
    <property type="match status" value="1"/>
</dbReference>
<keyword evidence="3 6" id="KW-0812">Transmembrane</keyword>
<evidence type="ECO:0000256" key="2">
    <source>
        <dbReference type="ARBA" id="ARBA00007375"/>
    </source>
</evidence>
<evidence type="ECO:0000256" key="3">
    <source>
        <dbReference type="ARBA" id="ARBA00022692"/>
    </source>
</evidence>
<dbReference type="GO" id="GO:0016020">
    <property type="term" value="C:membrane"/>
    <property type="evidence" value="ECO:0007669"/>
    <property type="project" value="UniProtKB-SubCell"/>
</dbReference>
<evidence type="ECO:0000256" key="4">
    <source>
        <dbReference type="ARBA" id="ARBA00022989"/>
    </source>
</evidence>
<evidence type="ECO:0000313" key="7">
    <source>
        <dbReference type="EMBL" id="KJL36409.1"/>
    </source>
</evidence>
<evidence type="ECO:0000256" key="1">
    <source>
        <dbReference type="ARBA" id="ARBA00004141"/>
    </source>
</evidence>
<feature type="transmembrane region" description="Helical" evidence="6">
    <location>
        <begin position="203"/>
        <end position="221"/>
    </location>
</feature>
<dbReference type="OrthoDB" id="4773026at2"/>
<evidence type="ECO:0000313" key="8">
    <source>
        <dbReference type="Proteomes" id="UP000033451"/>
    </source>
</evidence>
<sequence>MTDAAQPTVILTRSWWWGFALYGVVSLVHISALAIDADALATPTKLLLMPLLALAVLWAARSGARGIRFSLLFTALALSLLGDGAATFFPFAPELPVMLACFGLAHLLYIWLFWRHLAVRRVPAWAAVYAVWYVVLLAILLPHLGALTAAVAIYGVVLGGTAVSATRAHPLVAVGAAFFLSSDTILALRLFLPDAMPPVTSPLVMVTYCLGQGLIAAGVIFSSTTRAER</sequence>
<evidence type="ECO:0000256" key="5">
    <source>
        <dbReference type="ARBA" id="ARBA00023136"/>
    </source>
</evidence>
<organism evidence="7 8">
    <name type="scientific">Microbacterium ginsengisoli</name>
    <dbReference type="NCBI Taxonomy" id="400772"/>
    <lineage>
        <taxon>Bacteria</taxon>
        <taxon>Bacillati</taxon>
        <taxon>Actinomycetota</taxon>
        <taxon>Actinomycetes</taxon>
        <taxon>Micrococcales</taxon>
        <taxon>Microbacteriaceae</taxon>
        <taxon>Microbacterium</taxon>
    </lineage>
</organism>
<feature type="transmembrane region" description="Helical" evidence="6">
    <location>
        <begin position="124"/>
        <end position="141"/>
    </location>
</feature>
<feature type="transmembrane region" description="Helical" evidence="6">
    <location>
        <begin position="95"/>
        <end position="112"/>
    </location>
</feature>
<gene>
    <name evidence="7" type="ORF">RR49_01744</name>
</gene>
<dbReference type="Proteomes" id="UP000033451">
    <property type="component" value="Unassembled WGS sequence"/>
</dbReference>
<dbReference type="GO" id="GO:0016787">
    <property type="term" value="F:hydrolase activity"/>
    <property type="evidence" value="ECO:0007669"/>
    <property type="project" value="TreeGrafter"/>
</dbReference>
<dbReference type="AlphaFoldDB" id="A0A0F0LUN0"/>
<dbReference type="InterPro" id="IPR012506">
    <property type="entry name" value="TMEM86B-like"/>
</dbReference>
<protein>
    <submittedName>
        <fullName evidence="7">YhhN-like protein</fullName>
    </submittedName>
</protein>
<comment type="subcellular location">
    <subcellularLocation>
        <location evidence="1">Membrane</location>
        <topology evidence="1">Multi-pass membrane protein</topology>
    </subcellularLocation>
</comment>
<dbReference type="PATRIC" id="fig|400772.4.peg.1763"/>
<feature type="transmembrane region" description="Helical" evidence="6">
    <location>
        <begin position="147"/>
        <end position="164"/>
    </location>
</feature>
<evidence type="ECO:0000256" key="6">
    <source>
        <dbReference type="SAM" id="Phobius"/>
    </source>
</evidence>
<reference evidence="7 8" key="1">
    <citation type="submission" date="2015-02" db="EMBL/GenBank/DDBJ databases">
        <title>Draft genome sequences of ten Microbacterium spp. with emphasis on heavy metal contaminated environments.</title>
        <authorList>
            <person name="Corretto E."/>
        </authorList>
    </citation>
    <scope>NUCLEOTIDE SEQUENCE [LARGE SCALE GENOMIC DNA]</scope>
    <source>
        <strain evidence="7 8">DSM 18659</strain>
    </source>
</reference>
<feature type="transmembrane region" description="Helical" evidence="6">
    <location>
        <begin position="71"/>
        <end position="89"/>
    </location>
</feature>
<dbReference type="RefSeq" id="WP_045247668.1">
    <property type="nucleotide sequence ID" value="NZ_DAIQHQ010000007.1"/>
</dbReference>
<accession>A0A0F0LUN0</accession>
<name>A0A0F0LUN0_9MICO</name>
<feature type="transmembrane region" description="Helical" evidence="6">
    <location>
        <begin position="171"/>
        <end position="191"/>
    </location>
</feature>
<keyword evidence="4 6" id="KW-1133">Transmembrane helix</keyword>
<dbReference type="Pfam" id="PF07947">
    <property type="entry name" value="YhhN"/>
    <property type="match status" value="1"/>
</dbReference>
<comment type="caution">
    <text evidence="7">The sequence shown here is derived from an EMBL/GenBank/DDBJ whole genome shotgun (WGS) entry which is preliminary data.</text>
</comment>
<dbReference type="STRING" id="400772.RR49_01744"/>
<dbReference type="EMBL" id="JYIY01000074">
    <property type="protein sequence ID" value="KJL36409.1"/>
    <property type="molecule type" value="Genomic_DNA"/>
</dbReference>
<comment type="similarity">
    <text evidence="2">Belongs to the TMEM86 family.</text>
</comment>